<dbReference type="Proteomes" id="UP000004995">
    <property type="component" value="Unassembled WGS sequence"/>
</dbReference>
<dbReference type="Gramene" id="KQL07666">
    <property type="protein sequence ID" value="KQL07666"/>
    <property type="gene ID" value="SETIT_005566mg"/>
</dbReference>
<organism evidence="2 3">
    <name type="scientific">Setaria italica</name>
    <name type="common">Foxtail millet</name>
    <name type="synonym">Panicum italicum</name>
    <dbReference type="NCBI Taxonomy" id="4555"/>
    <lineage>
        <taxon>Eukaryota</taxon>
        <taxon>Viridiplantae</taxon>
        <taxon>Streptophyta</taxon>
        <taxon>Embryophyta</taxon>
        <taxon>Tracheophyta</taxon>
        <taxon>Spermatophyta</taxon>
        <taxon>Magnoliopsida</taxon>
        <taxon>Liliopsida</taxon>
        <taxon>Poales</taxon>
        <taxon>Poaceae</taxon>
        <taxon>PACMAD clade</taxon>
        <taxon>Panicoideae</taxon>
        <taxon>Panicodae</taxon>
        <taxon>Paniceae</taxon>
        <taxon>Cenchrinae</taxon>
        <taxon>Setaria</taxon>
    </lineage>
</organism>
<proteinExistence type="predicted"/>
<dbReference type="InParanoid" id="K3XUF9"/>
<evidence type="ECO:0000256" key="1">
    <source>
        <dbReference type="SAM" id="MobiDB-lite"/>
    </source>
</evidence>
<feature type="region of interest" description="Disordered" evidence="1">
    <location>
        <begin position="1"/>
        <end position="29"/>
    </location>
</feature>
<evidence type="ECO:0000313" key="3">
    <source>
        <dbReference type="Proteomes" id="UP000004995"/>
    </source>
</evidence>
<accession>K3XUF9</accession>
<feature type="compositionally biased region" description="Basic and acidic residues" evidence="1">
    <location>
        <begin position="1"/>
        <end position="10"/>
    </location>
</feature>
<dbReference type="AlphaFoldDB" id="K3XUF9"/>
<dbReference type="EMBL" id="AGNK02003364">
    <property type="status" value="NOT_ANNOTATED_CDS"/>
    <property type="molecule type" value="Genomic_DNA"/>
</dbReference>
<reference evidence="3" key="1">
    <citation type="journal article" date="2012" name="Nat. Biotechnol.">
        <title>Reference genome sequence of the model plant Setaria.</title>
        <authorList>
            <person name="Bennetzen J.L."/>
            <person name="Schmutz J."/>
            <person name="Wang H."/>
            <person name="Percifield R."/>
            <person name="Hawkins J."/>
            <person name="Pontaroli A.C."/>
            <person name="Estep M."/>
            <person name="Feng L."/>
            <person name="Vaughn J.N."/>
            <person name="Grimwood J."/>
            <person name="Jenkins J."/>
            <person name="Barry K."/>
            <person name="Lindquist E."/>
            <person name="Hellsten U."/>
            <person name="Deshpande S."/>
            <person name="Wang X."/>
            <person name="Wu X."/>
            <person name="Mitros T."/>
            <person name="Triplett J."/>
            <person name="Yang X."/>
            <person name="Ye C.Y."/>
            <person name="Mauro-Herrera M."/>
            <person name="Wang L."/>
            <person name="Li P."/>
            <person name="Sharma M."/>
            <person name="Sharma R."/>
            <person name="Ronald P.C."/>
            <person name="Panaud O."/>
            <person name="Kellogg E.A."/>
            <person name="Brutnell T.P."/>
            <person name="Doust A.N."/>
            <person name="Tuskan G.A."/>
            <person name="Rokhsar D."/>
            <person name="Devos K.M."/>
        </authorList>
    </citation>
    <scope>NUCLEOTIDE SEQUENCE [LARGE SCALE GENOMIC DNA]</scope>
    <source>
        <strain evidence="3">cv. Yugu1</strain>
    </source>
</reference>
<sequence>MGHLSRETTKELSCIASGPAKKTTAHAEH</sequence>
<protein>
    <submittedName>
        <fullName evidence="2">Uncharacterized protein</fullName>
    </submittedName>
</protein>
<reference evidence="2" key="2">
    <citation type="submission" date="2018-08" db="UniProtKB">
        <authorList>
            <consortium name="EnsemblPlants"/>
        </authorList>
    </citation>
    <scope>IDENTIFICATION</scope>
    <source>
        <strain evidence="2">Yugu1</strain>
    </source>
</reference>
<name>K3XUF9_SETIT</name>
<dbReference type="EnsemblPlants" id="KQL07666">
    <property type="protein sequence ID" value="KQL07666"/>
    <property type="gene ID" value="SETIT_005566mg"/>
</dbReference>
<keyword evidence="3" id="KW-1185">Reference proteome</keyword>
<dbReference type="HOGENOM" id="CLU_3411212_0_0_1"/>
<evidence type="ECO:0000313" key="2">
    <source>
        <dbReference type="EnsemblPlants" id="KQL07666"/>
    </source>
</evidence>